<protein>
    <submittedName>
        <fullName evidence="3">3-oxoacyl-[acyl-carrier-protein] reductase</fullName>
    </submittedName>
</protein>
<dbReference type="PANTHER" id="PTHR42760">
    <property type="entry name" value="SHORT-CHAIN DEHYDROGENASES/REDUCTASES FAMILY MEMBER"/>
    <property type="match status" value="1"/>
</dbReference>
<proteinExistence type="inferred from homology"/>
<dbReference type="FunFam" id="3.40.50.720:FF:000084">
    <property type="entry name" value="Short-chain dehydrogenase reductase"/>
    <property type="match status" value="1"/>
</dbReference>
<keyword evidence="2" id="KW-0560">Oxidoreductase</keyword>
<dbReference type="AlphaFoldDB" id="A0A2N3KTS8"/>
<evidence type="ECO:0000313" key="4">
    <source>
        <dbReference type="Proteomes" id="UP000233597"/>
    </source>
</evidence>
<dbReference type="Proteomes" id="UP000233597">
    <property type="component" value="Unassembled WGS sequence"/>
</dbReference>
<dbReference type="PROSITE" id="PS00061">
    <property type="entry name" value="ADH_SHORT"/>
    <property type="match status" value="1"/>
</dbReference>
<accession>A0A2N3KTS8</accession>
<dbReference type="EMBL" id="NWTK01000007">
    <property type="protein sequence ID" value="PKR53937.1"/>
    <property type="molecule type" value="Genomic_DNA"/>
</dbReference>
<evidence type="ECO:0000256" key="1">
    <source>
        <dbReference type="ARBA" id="ARBA00006484"/>
    </source>
</evidence>
<dbReference type="NCBIfam" id="NF009466">
    <property type="entry name" value="PRK12826.1-2"/>
    <property type="match status" value="1"/>
</dbReference>
<gene>
    <name evidence="3" type="ORF">COO20_11925</name>
</gene>
<sequence length="262" mass="27375">MNMIERLKPRPGLRVLVTAGASGIGAAIARAFLETGASVLICDIDKNALADFAAQNPNVFTLPADVSDETQVDALLEHAATTLGGLDILVNNAGISGPTGPIDALSIDEIRKTLDIDLMGQFLVLRRAVPMLRQSGDGAIINISSVAGRLGYALRTPYSAAKWGIVGLTQSLAKEVGPDGIRVNAILPGVVRGARIENVIRARAESLGISYAEMEAQYLSLISLRRMVEPEDVAGTALFLCSPAGANISGQAISVCGNVETI</sequence>
<comment type="similarity">
    <text evidence="1">Belongs to the short-chain dehydrogenases/reductases (SDR) family.</text>
</comment>
<comment type="caution">
    <text evidence="3">The sequence shown here is derived from an EMBL/GenBank/DDBJ whole genome shotgun (WGS) entry which is preliminary data.</text>
</comment>
<evidence type="ECO:0000313" key="3">
    <source>
        <dbReference type="EMBL" id="PKR53937.1"/>
    </source>
</evidence>
<dbReference type="GO" id="GO:0016616">
    <property type="term" value="F:oxidoreductase activity, acting on the CH-OH group of donors, NAD or NADP as acceptor"/>
    <property type="evidence" value="ECO:0007669"/>
    <property type="project" value="TreeGrafter"/>
</dbReference>
<organism evidence="3 4">
    <name type="scientific">Thalassospira marina</name>
    <dbReference type="NCBI Taxonomy" id="2048283"/>
    <lineage>
        <taxon>Bacteria</taxon>
        <taxon>Pseudomonadati</taxon>
        <taxon>Pseudomonadota</taxon>
        <taxon>Alphaproteobacteria</taxon>
        <taxon>Rhodospirillales</taxon>
        <taxon>Thalassospiraceae</taxon>
        <taxon>Thalassospira</taxon>
    </lineage>
</organism>
<evidence type="ECO:0000256" key="2">
    <source>
        <dbReference type="ARBA" id="ARBA00023002"/>
    </source>
</evidence>
<dbReference type="SUPFAM" id="SSF51735">
    <property type="entry name" value="NAD(P)-binding Rossmann-fold domains"/>
    <property type="match status" value="1"/>
</dbReference>
<dbReference type="InterPro" id="IPR036291">
    <property type="entry name" value="NAD(P)-bd_dom_sf"/>
</dbReference>
<reference evidence="3 4" key="1">
    <citation type="submission" date="2017-09" db="EMBL/GenBank/DDBJ databases">
        <title>Biodiversity and function of Thalassospira species in the particle-attached aromatic-hydrocarbon-degrading consortia from the surface seawater of the South China Sea.</title>
        <authorList>
            <person name="Dong C."/>
            <person name="Liu R."/>
            <person name="Shao Z."/>
        </authorList>
    </citation>
    <scope>NUCLEOTIDE SEQUENCE [LARGE SCALE GENOMIC DNA]</scope>
    <source>
        <strain evidence="3 4">CSC1P2</strain>
    </source>
</reference>
<dbReference type="InterPro" id="IPR002347">
    <property type="entry name" value="SDR_fam"/>
</dbReference>
<dbReference type="CDD" id="cd05233">
    <property type="entry name" value="SDR_c"/>
    <property type="match status" value="1"/>
</dbReference>
<dbReference type="InterPro" id="IPR020904">
    <property type="entry name" value="Sc_DH/Rdtase_CS"/>
</dbReference>
<dbReference type="PRINTS" id="PR00080">
    <property type="entry name" value="SDRFAMILY"/>
</dbReference>
<dbReference type="OrthoDB" id="9804774at2"/>
<dbReference type="Pfam" id="PF13561">
    <property type="entry name" value="adh_short_C2"/>
    <property type="match status" value="1"/>
</dbReference>
<dbReference type="PRINTS" id="PR00081">
    <property type="entry name" value="GDHRDH"/>
</dbReference>
<name>A0A2N3KTS8_9PROT</name>
<dbReference type="Gene3D" id="3.40.50.720">
    <property type="entry name" value="NAD(P)-binding Rossmann-like Domain"/>
    <property type="match status" value="1"/>
</dbReference>
<dbReference type="PANTHER" id="PTHR42760:SF133">
    <property type="entry name" value="3-OXOACYL-[ACYL-CARRIER-PROTEIN] REDUCTASE"/>
    <property type="match status" value="1"/>
</dbReference>